<dbReference type="Gene3D" id="2.40.30.20">
    <property type="match status" value="2"/>
</dbReference>
<dbReference type="FunFam" id="2.40.30.20:FF:000003">
    <property type="entry name" value="Riboflavin synthase, alpha subunit"/>
    <property type="match status" value="1"/>
</dbReference>
<comment type="subunit">
    <text evidence="4">Homotrimer.</text>
</comment>
<comment type="function">
    <text evidence="2">Catalyzes the dismutation of two molecules of 6,7-dimethyl-8-ribityllumazine, resulting in the formation of riboflavin and 5-amino-6-(D-ribitylamino)uracil.</text>
</comment>
<evidence type="ECO:0000256" key="4">
    <source>
        <dbReference type="ARBA" id="ARBA00011233"/>
    </source>
</evidence>
<organism evidence="13">
    <name type="scientific">Rhodothermus marinus</name>
    <name type="common">Rhodothermus obamensis</name>
    <dbReference type="NCBI Taxonomy" id="29549"/>
    <lineage>
        <taxon>Bacteria</taxon>
        <taxon>Pseudomonadati</taxon>
        <taxon>Rhodothermota</taxon>
        <taxon>Rhodothermia</taxon>
        <taxon>Rhodothermales</taxon>
        <taxon>Rhodothermaceae</taxon>
        <taxon>Rhodothermus</taxon>
    </lineage>
</organism>
<dbReference type="PANTHER" id="PTHR21098">
    <property type="entry name" value="RIBOFLAVIN SYNTHASE ALPHA CHAIN"/>
    <property type="match status" value="1"/>
</dbReference>
<evidence type="ECO:0000256" key="2">
    <source>
        <dbReference type="ARBA" id="ARBA00002803"/>
    </source>
</evidence>
<dbReference type="InterPro" id="IPR017938">
    <property type="entry name" value="Riboflavin_synthase-like_b-brl"/>
</dbReference>
<evidence type="ECO:0000256" key="3">
    <source>
        <dbReference type="ARBA" id="ARBA00004887"/>
    </source>
</evidence>
<dbReference type="GO" id="GO:0004746">
    <property type="term" value="F:riboflavin synthase activity"/>
    <property type="evidence" value="ECO:0007669"/>
    <property type="project" value="UniProtKB-UniRule"/>
</dbReference>
<proteinExistence type="predicted"/>
<comment type="pathway">
    <text evidence="3">Cofactor biosynthesis; riboflavin biosynthesis; riboflavin from 2-hydroxy-3-oxobutyl phosphate and 5-amino-6-(D-ribitylamino)uracil: step 2/2.</text>
</comment>
<evidence type="ECO:0000313" key="13">
    <source>
        <dbReference type="EMBL" id="HER95716.1"/>
    </source>
</evidence>
<evidence type="ECO:0000256" key="9">
    <source>
        <dbReference type="ARBA" id="ARBA00022737"/>
    </source>
</evidence>
<evidence type="ECO:0000256" key="10">
    <source>
        <dbReference type="NCBIfam" id="TIGR00187"/>
    </source>
</evidence>
<accession>A0A7V2AZX7</accession>
<dbReference type="AlphaFoldDB" id="A0A7V2AZX7"/>
<evidence type="ECO:0000256" key="7">
    <source>
        <dbReference type="ARBA" id="ARBA00022619"/>
    </source>
</evidence>
<evidence type="ECO:0000256" key="6">
    <source>
        <dbReference type="ARBA" id="ARBA00013950"/>
    </source>
</evidence>
<evidence type="ECO:0000256" key="5">
    <source>
        <dbReference type="ARBA" id="ARBA00012827"/>
    </source>
</evidence>
<dbReference type="SUPFAM" id="SSF63380">
    <property type="entry name" value="Riboflavin synthase domain-like"/>
    <property type="match status" value="2"/>
</dbReference>
<dbReference type="PIRSF" id="PIRSF000498">
    <property type="entry name" value="Riboflavin_syn_A"/>
    <property type="match status" value="1"/>
</dbReference>
<evidence type="ECO:0000259" key="12">
    <source>
        <dbReference type="PROSITE" id="PS51177"/>
    </source>
</evidence>
<dbReference type="InterPro" id="IPR023366">
    <property type="entry name" value="ATP_synth_asu-like_sf"/>
</dbReference>
<evidence type="ECO:0000256" key="1">
    <source>
        <dbReference type="ARBA" id="ARBA00000968"/>
    </source>
</evidence>
<dbReference type="InterPro" id="IPR001783">
    <property type="entry name" value="Lumazine-bd"/>
</dbReference>
<feature type="repeat" description="Lumazine-binding" evidence="11">
    <location>
        <begin position="1"/>
        <end position="95"/>
    </location>
</feature>
<dbReference type="GO" id="GO:0009231">
    <property type="term" value="P:riboflavin biosynthetic process"/>
    <property type="evidence" value="ECO:0007669"/>
    <property type="project" value="UniProtKB-KW"/>
</dbReference>
<dbReference type="FunFam" id="2.40.30.20:FF:000004">
    <property type="entry name" value="Riboflavin synthase, alpha subunit"/>
    <property type="match status" value="1"/>
</dbReference>
<comment type="catalytic activity">
    <reaction evidence="1">
        <text>2 6,7-dimethyl-8-(1-D-ribityl)lumazine + H(+) = 5-amino-6-(D-ribitylamino)uracil + riboflavin</text>
        <dbReference type="Rhea" id="RHEA:20772"/>
        <dbReference type="ChEBI" id="CHEBI:15378"/>
        <dbReference type="ChEBI" id="CHEBI:15934"/>
        <dbReference type="ChEBI" id="CHEBI:57986"/>
        <dbReference type="ChEBI" id="CHEBI:58201"/>
        <dbReference type="EC" id="2.5.1.9"/>
    </reaction>
</comment>
<feature type="repeat" description="Lumazine-binding" evidence="11">
    <location>
        <begin position="96"/>
        <end position="192"/>
    </location>
</feature>
<feature type="domain" description="Lumazine-binding" evidence="12">
    <location>
        <begin position="96"/>
        <end position="192"/>
    </location>
</feature>
<sequence length="211" mass="22842">MFTGIIEEVGRVQQVEPLGGGMRLTVAAPMAQTLRPDQSVAVNGACLTVVSASASHFEVVVVEETLRKTTLGDLTPGMPVNLERALQVGARLDGHFVQGHVDTIGEVLEIIPEATGRLYRIRFPEAFRAYVVPTGSIALDGISLTVARLESDTLTVAIIPHTLAKTNVSTWQPGSRVNIEFDVLGKYVVAWLTQREDPSFERLRSLLPKGA</sequence>
<gene>
    <name evidence="13" type="ORF">ENO59_04265</name>
</gene>
<dbReference type="PROSITE" id="PS51177">
    <property type="entry name" value="LUMAZINE_BIND"/>
    <property type="match status" value="2"/>
</dbReference>
<dbReference type="Pfam" id="PF00677">
    <property type="entry name" value="Lum_binding"/>
    <property type="match status" value="2"/>
</dbReference>
<evidence type="ECO:0000256" key="8">
    <source>
        <dbReference type="ARBA" id="ARBA00022679"/>
    </source>
</evidence>
<name>A0A7V2AZX7_RHOMR</name>
<reference evidence="13" key="1">
    <citation type="journal article" date="2020" name="mSystems">
        <title>Genome- and Community-Level Interaction Insights into Carbon Utilization and Element Cycling Functions of Hydrothermarchaeota in Hydrothermal Sediment.</title>
        <authorList>
            <person name="Zhou Z."/>
            <person name="Liu Y."/>
            <person name="Xu W."/>
            <person name="Pan J."/>
            <person name="Luo Z.H."/>
            <person name="Li M."/>
        </authorList>
    </citation>
    <scope>NUCLEOTIDE SEQUENCE [LARGE SCALE GENOMIC DNA]</scope>
    <source>
        <strain evidence="13">SpSt-143</strain>
    </source>
</reference>
<dbReference type="CDD" id="cd00402">
    <property type="entry name" value="Riboflavin_synthase_like"/>
    <property type="match status" value="1"/>
</dbReference>
<evidence type="ECO:0000256" key="11">
    <source>
        <dbReference type="PROSITE-ProRule" id="PRU00524"/>
    </source>
</evidence>
<comment type="caution">
    <text evidence="13">The sequence shown here is derived from an EMBL/GenBank/DDBJ whole genome shotgun (WGS) entry which is preliminary data.</text>
</comment>
<dbReference type="PANTHER" id="PTHR21098:SF12">
    <property type="entry name" value="RIBOFLAVIN SYNTHASE"/>
    <property type="match status" value="1"/>
</dbReference>
<dbReference type="NCBIfam" id="NF006767">
    <property type="entry name" value="PRK09289.1"/>
    <property type="match status" value="1"/>
</dbReference>
<dbReference type="InterPro" id="IPR026017">
    <property type="entry name" value="Lumazine-bd_dom"/>
</dbReference>
<keyword evidence="7" id="KW-0686">Riboflavin biosynthesis</keyword>
<protein>
    <recommendedName>
        <fullName evidence="6 10">Riboflavin synthase</fullName>
        <ecNumber evidence="5 10">2.5.1.9</ecNumber>
    </recommendedName>
</protein>
<feature type="domain" description="Lumazine-binding" evidence="12">
    <location>
        <begin position="1"/>
        <end position="95"/>
    </location>
</feature>
<keyword evidence="9" id="KW-0677">Repeat</keyword>
<dbReference type="EC" id="2.5.1.9" evidence="5 10"/>
<dbReference type="NCBIfam" id="TIGR00187">
    <property type="entry name" value="ribE"/>
    <property type="match status" value="1"/>
</dbReference>
<dbReference type="EMBL" id="DSGB01000004">
    <property type="protein sequence ID" value="HER95716.1"/>
    <property type="molecule type" value="Genomic_DNA"/>
</dbReference>
<keyword evidence="8 13" id="KW-0808">Transferase</keyword>